<keyword evidence="1" id="KW-0472">Membrane</keyword>
<gene>
    <name evidence="2" type="ORF">KGMB02408_42440</name>
</gene>
<dbReference type="Proteomes" id="UP000288079">
    <property type="component" value="Unassembled WGS sequence"/>
</dbReference>
<name>A0A401M0F4_9BACE</name>
<protein>
    <recommendedName>
        <fullName evidence="4">ABC transmembrane type-1 domain-containing protein</fullName>
    </recommendedName>
</protein>
<evidence type="ECO:0000256" key="1">
    <source>
        <dbReference type="SAM" id="Phobius"/>
    </source>
</evidence>
<sequence length="69" mass="8053">MLMALTPMANFHQIEAHEKIERFKSFENLLGYFTPYKKAFGIFFLIMLIATILQTFLSFISKTVTDTEI</sequence>
<dbReference type="RefSeq" id="WP_235016890.1">
    <property type="nucleotide sequence ID" value="NZ_BHWB01000023.1"/>
</dbReference>
<evidence type="ECO:0008006" key="4">
    <source>
        <dbReference type="Google" id="ProtNLM"/>
    </source>
</evidence>
<proteinExistence type="predicted"/>
<dbReference type="EMBL" id="BHWB01000023">
    <property type="protein sequence ID" value="GCB37299.1"/>
    <property type="molecule type" value="Genomic_DNA"/>
</dbReference>
<accession>A0A401M0F4</accession>
<dbReference type="AlphaFoldDB" id="A0A401M0F4"/>
<reference evidence="2 3" key="1">
    <citation type="submission" date="2018-10" db="EMBL/GenBank/DDBJ databases">
        <title>Draft Genome Sequence of Bacteroides sp. KCTC 15687.</title>
        <authorList>
            <person name="Yu S.Y."/>
            <person name="Kim J.S."/>
            <person name="Oh B.S."/>
            <person name="Park S.H."/>
            <person name="Kang S.W."/>
            <person name="Park J.E."/>
            <person name="Choi S.H."/>
            <person name="Han K.I."/>
            <person name="Lee K.C."/>
            <person name="Eom M.K."/>
            <person name="Suh M.K."/>
            <person name="Lee D.H."/>
            <person name="Yoon H."/>
            <person name="Kim B."/>
            <person name="Yang S.J."/>
            <person name="Lee J.S."/>
            <person name="Lee J.H."/>
        </authorList>
    </citation>
    <scope>NUCLEOTIDE SEQUENCE [LARGE SCALE GENOMIC DNA]</scope>
    <source>
        <strain evidence="2 3">KCTC 15687</strain>
    </source>
</reference>
<keyword evidence="1" id="KW-0812">Transmembrane</keyword>
<organism evidence="2 3">
    <name type="scientific">Bacteroides faecalis</name>
    <dbReference type="NCBI Taxonomy" id="2447885"/>
    <lineage>
        <taxon>Bacteria</taxon>
        <taxon>Pseudomonadati</taxon>
        <taxon>Bacteroidota</taxon>
        <taxon>Bacteroidia</taxon>
        <taxon>Bacteroidales</taxon>
        <taxon>Bacteroidaceae</taxon>
        <taxon>Bacteroides</taxon>
    </lineage>
</organism>
<comment type="caution">
    <text evidence="2">The sequence shown here is derived from an EMBL/GenBank/DDBJ whole genome shotgun (WGS) entry which is preliminary data.</text>
</comment>
<evidence type="ECO:0000313" key="2">
    <source>
        <dbReference type="EMBL" id="GCB37299.1"/>
    </source>
</evidence>
<feature type="transmembrane region" description="Helical" evidence="1">
    <location>
        <begin position="39"/>
        <end position="60"/>
    </location>
</feature>
<evidence type="ECO:0000313" key="3">
    <source>
        <dbReference type="Proteomes" id="UP000288079"/>
    </source>
</evidence>
<keyword evidence="1" id="KW-1133">Transmembrane helix</keyword>
<keyword evidence="3" id="KW-1185">Reference proteome</keyword>